<keyword evidence="3" id="KW-1185">Reference proteome</keyword>
<dbReference type="EMBL" id="KE747838">
    <property type="protein sequence ID" value="RMZ73095.1"/>
    <property type="molecule type" value="Genomic_DNA"/>
</dbReference>
<feature type="compositionally biased region" description="Acidic residues" evidence="1">
    <location>
        <begin position="385"/>
        <end position="403"/>
    </location>
</feature>
<sequence length="513" mass="56256">MPMPSPWTPRSATLAPTHDLLNPHVPRHARSASASPYLPSTPLFPDFKQLKGKLASKRAASRNRCGSKNRALEISSPVLVSGGEDLNLIPLSVYRPSIEAIRETEAATNVRSVPRIRREFSPLASHPVDADRDSLFAPAKLPTVAERRNNRRRSQSPSTLVTSEFKIGQNRYRANSADTRRTRHYLFSNDPWLSSPKAHEFSAQDQDRVVEDDTPSAPTLSRPTVTLGAPTSDARPTSRYSNRCRPEELPLDKELPPLPRYLVPAPLYACTSPTTDLPVVEDAVEEVEEGDDDECLDRLSIQFSMKARSHFSTWTNASMVHSPQASDDEDDDDDEQGPVSSPTFSSFTSNDSDTSNCQGGLLIHYSYETKHASVPEMQNMIADTDDLDHEEEEEEEEAASDSDSDSHPHPHHLSLSSTPPQLSELRISTFGSDLFSPALNTAFSHTSSSSCRSSRRQAACFGLSSSFQYSLPTDEAVLSKTSLAEAGDVERESGVGAVNALMADFGFLGEAVV</sequence>
<reference evidence="2 3" key="1">
    <citation type="journal article" date="2014" name="PLoS ONE">
        <title>De novo Genome Assembly of the Fungal Plant Pathogen Pyrenophora semeniperda.</title>
        <authorList>
            <person name="Soliai M.M."/>
            <person name="Meyer S.E."/>
            <person name="Udall J.A."/>
            <person name="Elzinga D.E."/>
            <person name="Hermansen R.A."/>
            <person name="Bodily P.M."/>
            <person name="Hart A.A."/>
            <person name="Coleman C.E."/>
        </authorList>
    </citation>
    <scope>NUCLEOTIDE SEQUENCE [LARGE SCALE GENOMIC DNA]</scope>
    <source>
        <strain evidence="2 3">CCB06</strain>
        <tissue evidence="2">Mycelium</tissue>
    </source>
</reference>
<name>A0A3M7MF28_9PLEO</name>
<organism evidence="2 3">
    <name type="scientific">Pyrenophora seminiperda CCB06</name>
    <dbReference type="NCBI Taxonomy" id="1302712"/>
    <lineage>
        <taxon>Eukaryota</taxon>
        <taxon>Fungi</taxon>
        <taxon>Dikarya</taxon>
        <taxon>Ascomycota</taxon>
        <taxon>Pezizomycotina</taxon>
        <taxon>Dothideomycetes</taxon>
        <taxon>Pleosporomycetidae</taxon>
        <taxon>Pleosporales</taxon>
        <taxon>Pleosporineae</taxon>
        <taxon>Pleosporaceae</taxon>
        <taxon>Pyrenophora</taxon>
    </lineage>
</organism>
<feature type="compositionally biased region" description="Low complexity" evidence="1">
    <location>
        <begin position="340"/>
        <end position="352"/>
    </location>
</feature>
<feature type="region of interest" description="Disordered" evidence="1">
    <location>
        <begin position="196"/>
        <end position="244"/>
    </location>
</feature>
<dbReference type="OrthoDB" id="5422351at2759"/>
<gene>
    <name evidence="2" type="ORF">GMOD_00009608</name>
</gene>
<evidence type="ECO:0000313" key="3">
    <source>
        <dbReference type="Proteomes" id="UP000265663"/>
    </source>
</evidence>
<evidence type="ECO:0000313" key="2">
    <source>
        <dbReference type="EMBL" id="RMZ73095.1"/>
    </source>
</evidence>
<dbReference type="AlphaFoldDB" id="A0A3M7MF28"/>
<dbReference type="Proteomes" id="UP000265663">
    <property type="component" value="Unassembled WGS sequence"/>
</dbReference>
<feature type="region of interest" description="Disordered" evidence="1">
    <location>
        <begin position="320"/>
        <end position="352"/>
    </location>
</feature>
<protein>
    <submittedName>
        <fullName evidence="2">Uncharacterized protein</fullName>
    </submittedName>
</protein>
<proteinExistence type="predicted"/>
<accession>A0A3M7MF28</accession>
<feature type="compositionally biased region" description="Basic and acidic residues" evidence="1">
    <location>
        <begin position="197"/>
        <end position="211"/>
    </location>
</feature>
<evidence type="ECO:0000256" key="1">
    <source>
        <dbReference type="SAM" id="MobiDB-lite"/>
    </source>
</evidence>
<feature type="compositionally biased region" description="Acidic residues" evidence="1">
    <location>
        <begin position="326"/>
        <end position="336"/>
    </location>
</feature>
<feature type="region of interest" description="Disordered" evidence="1">
    <location>
        <begin position="1"/>
        <end position="42"/>
    </location>
</feature>
<feature type="region of interest" description="Disordered" evidence="1">
    <location>
        <begin position="385"/>
        <end position="420"/>
    </location>
</feature>